<comment type="cofactor">
    <cofactor evidence="1">
        <name>Zn(2+)</name>
        <dbReference type="ChEBI" id="CHEBI:29105"/>
    </cofactor>
</comment>
<proteinExistence type="predicted"/>
<dbReference type="NCBIfam" id="TIGR04001">
    <property type="entry name" value="thiol_BshB1"/>
    <property type="match status" value="1"/>
</dbReference>
<dbReference type="EMBL" id="BKZQ01000026">
    <property type="protein sequence ID" value="GER70727.1"/>
    <property type="molecule type" value="Genomic_DNA"/>
</dbReference>
<name>A0A5J4JK47_9BACI</name>
<accession>A0A5J4JK47</accession>
<dbReference type="AlphaFoldDB" id="A0A5J4JK47"/>
<dbReference type="GO" id="GO:0019213">
    <property type="term" value="F:deacetylase activity"/>
    <property type="evidence" value="ECO:0007669"/>
    <property type="project" value="InterPro"/>
</dbReference>
<organism evidence="2 3">
    <name type="scientific">Weizmannia acidilactici</name>
    <dbReference type="NCBI Taxonomy" id="2607726"/>
    <lineage>
        <taxon>Bacteria</taxon>
        <taxon>Bacillati</taxon>
        <taxon>Bacillota</taxon>
        <taxon>Bacilli</taxon>
        <taxon>Bacillales</taxon>
        <taxon>Bacillaceae</taxon>
        <taxon>Heyndrickxia</taxon>
    </lineage>
</organism>
<evidence type="ECO:0000256" key="1">
    <source>
        <dbReference type="ARBA" id="ARBA00001947"/>
    </source>
</evidence>
<dbReference type="RefSeq" id="WP_151697946.1">
    <property type="nucleotide sequence ID" value="NZ_BKZP01000027.1"/>
</dbReference>
<dbReference type="GO" id="GO:0016811">
    <property type="term" value="F:hydrolase activity, acting on carbon-nitrogen (but not peptide) bonds, in linear amides"/>
    <property type="evidence" value="ECO:0007669"/>
    <property type="project" value="TreeGrafter"/>
</dbReference>
<keyword evidence="3" id="KW-1185">Reference proteome</keyword>
<evidence type="ECO:0000313" key="2">
    <source>
        <dbReference type="EMBL" id="GER70727.1"/>
    </source>
</evidence>
<comment type="caution">
    <text evidence="2">The sequence shown here is derived from an EMBL/GenBank/DDBJ whole genome shotgun (WGS) entry which is preliminary data.</text>
</comment>
<protein>
    <submittedName>
        <fullName evidence="2">Bacillithiol biosynthesis deacetylase BshB1</fullName>
    </submittedName>
</protein>
<dbReference type="GO" id="GO:0071793">
    <property type="term" value="P:bacillithiol biosynthetic process"/>
    <property type="evidence" value="ECO:0007669"/>
    <property type="project" value="InterPro"/>
</dbReference>
<dbReference type="PANTHER" id="PTHR12993">
    <property type="entry name" value="N-ACETYLGLUCOSAMINYL-PHOSPHATIDYLINOSITOL DE-N-ACETYLASE-RELATED"/>
    <property type="match status" value="1"/>
</dbReference>
<dbReference type="Proteomes" id="UP000391919">
    <property type="component" value="Unassembled WGS sequence"/>
</dbReference>
<gene>
    <name evidence="2" type="primary">ypjG</name>
    <name evidence="2" type="ORF">BpJC7_20300</name>
</gene>
<sequence length="235" mass="26231">MTGKVDILAFGAHADDVEIGMAASIAKWASLGKKVAICDLTEAELSSNGTVENRKIEAKKSAASLGVAERMTLQLPDRGLFMLDEYIRKITGVIRAFKPEVIFAPYHEDRHPDHGNCGRLVEEAFFSAGIRKYVSDPDLPYHKPKHLYFYMVNGSHQPDFIVDVSDYMDKKIESLHAYESQFSDGKNNVSTPLTDGYIETVVSRERLFGKELGVKYAEGFLSKKPLLVNLDVLDL</sequence>
<dbReference type="InterPro" id="IPR003737">
    <property type="entry name" value="GlcNAc_PI_deacetylase-related"/>
</dbReference>
<dbReference type="Gene3D" id="3.40.50.10320">
    <property type="entry name" value="LmbE-like"/>
    <property type="match status" value="1"/>
</dbReference>
<dbReference type="SUPFAM" id="SSF102588">
    <property type="entry name" value="LmbE-like"/>
    <property type="match status" value="1"/>
</dbReference>
<dbReference type="InterPro" id="IPR024078">
    <property type="entry name" value="LmbE-like_dom_sf"/>
</dbReference>
<reference evidence="2 3" key="1">
    <citation type="submission" date="2019-09" db="EMBL/GenBank/DDBJ databases">
        <title>Draft genome sequence of Bacillus sp. JC-7.</title>
        <authorList>
            <person name="Tanaka N."/>
            <person name="Shiwa Y."/>
            <person name="Fujita N."/>
            <person name="Tanasupawat S."/>
        </authorList>
    </citation>
    <scope>NUCLEOTIDE SEQUENCE [LARGE SCALE GENOMIC DNA]</scope>
    <source>
        <strain evidence="2 3">JC-7</strain>
    </source>
</reference>
<dbReference type="Pfam" id="PF02585">
    <property type="entry name" value="PIG-L"/>
    <property type="match status" value="1"/>
</dbReference>
<dbReference type="PANTHER" id="PTHR12993:SF30">
    <property type="entry name" value="N-ACETYL-ALPHA-D-GLUCOSAMINYL L-MALATE DEACETYLASE 1"/>
    <property type="match status" value="1"/>
</dbReference>
<evidence type="ECO:0000313" key="3">
    <source>
        <dbReference type="Proteomes" id="UP000391919"/>
    </source>
</evidence>
<dbReference type="InterPro" id="IPR023842">
    <property type="entry name" value="Bacillithiol_biosynth_BshB1"/>
</dbReference>